<feature type="transmembrane region" description="Helical" evidence="9">
    <location>
        <begin position="140"/>
        <end position="160"/>
    </location>
</feature>
<accession>A0A7G3PWR6</accession>
<evidence type="ECO:0000256" key="6">
    <source>
        <dbReference type="ARBA" id="ARBA00023136"/>
    </source>
</evidence>
<feature type="transmembrane region" description="Helical" evidence="9">
    <location>
        <begin position="211"/>
        <end position="238"/>
    </location>
</feature>
<keyword evidence="10" id="KW-0732">Signal</keyword>
<dbReference type="PANTHER" id="PTHR11432:SF3">
    <property type="entry name" value="NADH-UBIQUINONE OXIDOREDUCTASE CHAIN 1"/>
    <property type="match status" value="1"/>
</dbReference>
<evidence type="ECO:0000256" key="10">
    <source>
        <dbReference type="SAM" id="SignalP"/>
    </source>
</evidence>
<feature type="transmembrane region" description="Helical" evidence="9">
    <location>
        <begin position="277"/>
        <end position="295"/>
    </location>
</feature>
<dbReference type="InterPro" id="IPR001694">
    <property type="entry name" value="NADH_UbQ_OxRdtase_su1/FPO"/>
</dbReference>
<dbReference type="PROSITE" id="PS00667">
    <property type="entry name" value="COMPLEX1_ND1_1"/>
    <property type="match status" value="1"/>
</dbReference>
<dbReference type="Pfam" id="PF00146">
    <property type="entry name" value="NADHdh"/>
    <property type="match status" value="1"/>
</dbReference>
<keyword evidence="6 9" id="KW-0472">Membrane</keyword>
<protein>
    <recommendedName>
        <fullName evidence="3 8">NADH-ubiquinone oxidoreductase chain 1</fullName>
        <ecNumber evidence="8">7.1.1.2</ecNumber>
    </recommendedName>
</protein>
<feature type="transmembrane region" description="Helical" evidence="9">
    <location>
        <begin position="75"/>
        <end position="94"/>
    </location>
</feature>
<dbReference type="PROSITE" id="PS00668">
    <property type="entry name" value="COMPLEX1_ND1_2"/>
    <property type="match status" value="1"/>
</dbReference>
<feature type="chain" id="PRO_5028958762" description="NADH-ubiquinone oxidoreductase chain 1" evidence="10">
    <location>
        <begin position="28"/>
        <end position="297"/>
    </location>
</feature>
<evidence type="ECO:0000256" key="1">
    <source>
        <dbReference type="ARBA" id="ARBA00004141"/>
    </source>
</evidence>
<evidence type="ECO:0000256" key="4">
    <source>
        <dbReference type="ARBA" id="ARBA00022692"/>
    </source>
</evidence>
<geneLocation type="mitochondrion" evidence="11"/>
<evidence type="ECO:0000256" key="7">
    <source>
        <dbReference type="RuleBase" id="RU000471"/>
    </source>
</evidence>
<comment type="catalytic activity">
    <reaction evidence="8">
        <text>a ubiquinone + NADH + 5 H(+)(in) = a ubiquinol + NAD(+) + 4 H(+)(out)</text>
        <dbReference type="Rhea" id="RHEA:29091"/>
        <dbReference type="Rhea" id="RHEA-COMP:9565"/>
        <dbReference type="Rhea" id="RHEA-COMP:9566"/>
        <dbReference type="ChEBI" id="CHEBI:15378"/>
        <dbReference type="ChEBI" id="CHEBI:16389"/>
        <dbReference type="ChEBI" id="CHEBI:17976"/>
        <dbReference type="ChEBI" id="CHEBI:57540"/>
        <dbReference type="ChEBI" id="CHEBI:57945"/>
        <dbReference type="EC" id="7.1.1.2"/>
    </reaction>
</comment>
<keyword evidence="8 11" id="KW-0496">Mitochondrion</keyword>
<sequence length="297" mass="34329">MLCWLLHCLLLLLSVAFFTLFERKVMGLFHSRLGPNKVSFIGLLQPLLDAFKLLSKQNMTPLRSNKFTYHVSPHMALILALFIWMTMPTLYLMLSMNYSLVMFFCVGSVMVFSVLLAGWSSNSKYSLIGSLRSVAQSISYESVFSTLIVLVLVLLMSFSIRSSFSVSSVIFLPLLPLWIICTLAETHRAPFDFSESESELVSGFNTEYSGVYFAFIFLSEYTVLLYSCMLISMLFFSWLVPHSIFSFVMLTLLFSFLFIWIRITFCRFRYDMLMMTSWKVLLPMVLMLFVCYLPLFL</sequence>
<name>A0A7G3PWR6_9BILA</name>
<organism evidence="11">
    <name type="scientific">Brachionus rubens</name>
    <dbReference type="NCBI Taxonomy" id="392764"/>
    <lineage>
        <taxon>Eukaryota</taxon>
        <taxon>Metazoa</taxon>
        <taxon>Spiralia</taxon>
        <taxon>Gnathifera</taxon>
        <taxon>Rotifera</taxon>
        <taxon>Eurotatoria</taxon>
        <taxon>Monogononta</taxon>
        <taxon>Pseudotrocha</taxon>
        <taxon>Ploima</taxon>
        <taxon>Brachionidae</taxon>
        <taxon>Brachionus</taxon>
    </lineage>
</organism>
<feature type="transmembrane region" description="Helical" evidence="9">
    <location>
        <begin position="100"/>
        <end position="119"/>
    </location>
</feature>
<keyword evidence="8" id="KW-0830">Ubiquinone</keyword>
<dbReference type="GO" id="GO:0003954">
    <property type="term" value="F:NADH dehydrogenase activity"/>
    <property type="evidence" value="ECO:0007669"/>
    <property type="project" value="TreeGrafter"/>
</dbReference>
<dbReference type="EMBL" id="MN256531">
    <property type="protein sequence ID" value="QHR79573.1"/>
    <property type="molecule type" value="Genomic_DNA"/>
</dbReference>
<dbReference type="AlphaFoldDB" id="A0A7G3PWR6"/>
<dbReference type="InterPro" id="IPR018086">
    <property type="entry name" value="NADH_UbQ_OxRdtase_su1_CS"/>
</dbReference>
<comment type="similarity">
    <text evidence="2 7">Belongs to the complex I subunit 1 family.</text>
</comment>
<feature type="signal peptide" evidence="10">
    <location>
        <begin position="1"/>
        <end position="27"/>
    </location>
</feature>
<keyword evidence="5 9" id="KW-1133">Transmembrane helix</keyword>
<dbReference type="GO" id="GO:0008137">
    <property type="term" value="F:NADH dehydrogenase (ubiquinone) activity"/>
    <property type="evidence" value="ECO:0007669"/>
    <property type="project" value="UniProtKB-EC"/>
</dbReference>
<keyword evidence="4 7" id="KW-0812">Transmembrane</keyword>
<dbReference type="PANTHER" id="PTHR11432">
    <property type="entry name" value="NADH DEHYDROGENASE SUBUNIT 1"/>
    <property type="match status" value="1"/>
</dbReference>
<dbReference type="GO" id="GO:0009060">
    <property type="term" value="P:aerobic respiration"/>
    <property type="evidence" value="ECO:0007669"/>
    <property type="project" value="TreeGrafter"/>
</dbReference>
<evidence type="ECO:0000313" key="11">
    <source>
        <dbReference type="EMBL" id="QHR79573.1"/>
    </source>
</evidence>
<reference evidence="11" key="1">
    <citation type="submission" date="2019-08" db="EMBL/GenBank/DDBJ databases">
        <authorList>
            <person name="Lee Y.-H."/>
            <person name="Lee J.-S."/>
            <person name="Lee J.-S."/>
        </authorList>
    </citation>
    <scope>NUCLEOTIDE SEQUENCE</scope>
</reference>
<evidence type="ECO:0000256" key="8">
    <source>
        <dbReference type="RuleBase" id="RU000473"/>
    </source>
</evidence>
<reference evidence="11" key="2">
    <citation type="journal article" date="2020" name="Mitochondrial DNA Part B Resour">
        <title>Complete mitochondrial genome of the freshwater monogonont rotifer Brachionus rubens (Rotifera, Brachionidae).</title>
        <authorList>
            <person name="Choi B.-S."/>
            <person name="Lee Y.H."/>
            <person name="Lee J.-S."/>
            <person name="Ogello E.O."/>
            <person name="Kim H.-J."/>
            <person name="Hagiwara A."/>
            <person name="Lee J.-S."/>
        </authorList>
    </citation>
    <scope>NUCLEOTIDE SEQUENCE</scope>
</reference>
<evidence type="ECO:0000256" key="5">
    <source>
        <dbReference type="ARBA" id="ARBA00022989"/>
    </source>
</evidence>
<feature type="transmembrane region" description="Helical" evidence="9">
    <location>
        <begin position="166"/>
        <end position="184"/>
    </location>
</feature>
<evidence type="ECO:0000256" key="2">
    <source>
        <dbReference type="ARBA" id="ARBA00010535"/>
    </source>
</evidence>
<evidence type="ECO:0000256" key="9">
    <source>
        <dbReference type="SAM" id="Phobius"/>
    </source>
</evidence>
<comment type="subcellular location">
    <subcellularLocation>
        <location evidence="1">Membrane</location>
        <topology evidence="1">Multi-pass membrane protein</topology>
    </subcellularLocation>
    <subcellularLocation>
        <location evidence="7">Mitochondrion inner membrane</location>
        <topology evidence="7">Multi-pass membrane protein</topology>
    </subcellularLocation>
</comment>
<keyword evidence="7" id="KW-0520">NAD</keyword>
<gene>
    <name evidence="11" type="primary">ND1</name>
</gene>
<evidence type="ECO:0000256" key="3">
    <source>
        <dbReference type="ARBA" id="ARBA00021009"/>
    </source>
</evidence>
<feature type="transmembrane region" description="Helical" evidence="9">
    <location>
        <begin position="244"/>
        <end position="265"/>
    </location>
</feature>
<proteinExistence type="inferred from homology"/>
<dbReference type="GO" id="GO:0005743">
    <property type="term" value="C:mitochondrial inner membrane"/>
    <property type="evidence" value="ECO:0007669"/>
    <property type="project" value="UniProtKB-SubCell"/>
</dbReference>
<dbReference type="EC" id="7.1.1.2" evidence="8"/>